<dbReference type="CDD" id="cd00075">
    <property type="entry name" value="HATPase"/>
    <property type="match status" value="1"/>
</dbReference>
<evidence type="ECO:0000256" key="7">
    <source>
        <dbReference type="ARBA" id="ARBA00022692"/>
    </source>
</evidence>
<evidence type="ECO:0000256" key="13">
    <source>
        <dbReference type="ARBA" id="ARBA00023136"/>
    </source>
</evidence>
<gene>
    <name evidence="16" type="ordered locus">HMPREF0538_21261</name>
</gene>
<evidence type="ECO:0000256" key="4">
    <source>
        <dbReference type="ARBA" id="ARBA00022475"/>
    </source>
</evidence>
<dbReference type="SMART" id="SM00388">
    <property type="entry name" value="HisKA"/>
    <property type="match status" value="1"/>
</dbReference>
<dbReference type="PANTHER" id="PTHR45528:SF1">
    <property type="entry name" value="SENSOR HISTIDINE KINASE CPXA"/>
    <property type="match status" value="1"/>
</dbReference>
<keyword evidence="10" id="KW-0067">ATP-binding</keyword>
<dbReference type="InterPro" id="IPR004358">
    <property type="entry name" value="Sig_transdc_His_kin-like_C"/>
</dbReference>
<dbReference type="GO" id="GO:0000155">
    <property type="term" value="F:phosphorelay sensor kinase activity"/>
    <property type="evidence" value="ECO:0007669"/>
    <property type="project" value="InterPro"/>
</dbReference>
<dbReference type="SUPFAM" id="SSF55874">
    <property type="entry name" value="ATPase domain of HSP90 chaperone/DNA topoisomerase II/histidine kinase"/>
    <property type="match status" value="1"/>
</dbReference>
<dbReference type="PRINTS" id="PR00344">
    <property type="entry name" value="BCTRLSENSOR"/>
</dbReference>
<evidence type="ECO:0000256" key="6">
    <source>
        <dbReference type="ARBA" id="ARBA00022679"/>
    </source>
</evidence>
<dbReference type="InterPro" id="IPR005467">
    <property type="entry name" value="His_kinase_dom"/>
</dbReference>
<feature type="domain" description="Histidine kinase" evidence="15">
    <location>
        <begin position="156"/>
        <end position="373"/>
    </location>
</feature>
<dbReference type="FunFam" id="1.10.287.130:FF:000008">
    <property type="entry name" value="Two-component sensor histidine kinase"/>
    <property type="match status" value="1"/>
</dbReference>
<keyword evidence="13 14" id="KW-0472">Membrane</keyword>
<dbReference type="SMART" id="SM00387">
    <property type="entry name" value="HATPase_c"/>
    <property type="match status" value="1"/>
</dbReference>
<comment type="catalytic activity">
    <reaction evidence="1">
        <text>ATP + protein L-histidine = ADP + protein N-phospho-L-histidine.</text>
        <dbReference type="EC" id="2.7.13.3"/>
    </reaction>
</comment>
<dbReference type="Pfam" id="PF00512">
    <property type="entry name" value="HisKA"/>
    <property type="match status" value="1"/>
</dbReference>
<dbReference type="PROSITE" id="PS50109">
    <property type="entry name" value="HIS_KIN"/>
    <property type="match status" value="1"/>
</dbReference>
<evidence type="ECO:0000256" key="2">
    <source>
        <dbReference type="ARBA" id="ARBA00004651"/>
    </source>
</evidence>
<reference evidence="17" key="1">
    <citation type="submission" date="2011-06" db="EMBL/GenBank/DDBJ databases">
        <title>The complete genome of Lactobacillus reuteri ATCC 55730 / SD2112.</title>
        <authorList>
            <person name="Muzny D."/>
            <person name="Qin X."/>
            <person name="Buhay C."/>
            <person name="Dugan-Rocha S."/>
            <person name="Ding Y."/>
            <person name="Chen G."/>
            <person name="Hawes A."/>
            <person name="Holder M."/>
            <person name="Jhangiani S."/>
            <person name="Johnson A."/>
            <person name="Khan Z."/>
            <person name="Li Z."/>
            <person name="Liu W."/>
            <person name="Liu X."/>
            <person name="Perez L."/>
            <person name="Shen H."/>
            <person name="Wang Q."/>
            <person name="Watt J."/>
            <person name="Xi L."/>
            <person name="Xin Y."/>
            <person name="Zhou J."/>
            <person name="Deng J."/>
            <person name="Jiang H."/>
            <person name="Liu Y."/>
            <person name="Qu J."/>
            <person name="Song X.-Z."/>
            <person name="Zhang L."/>
            <person name="Villasana D."/>
            <person name="Johnson A."/>
            <person name="Liu J."/>
            <person name="Liyanage D."/>
            <person name="Lorensuhewa L."/>
            <person name="Robinson T."/>
            <person name="Song A."/>
            <person name="Song B.-B."/>
            <person name="Dinh H."/>
            <person name="Thornton R."/>
            <person name="Coyle M."/>
            <person name="Francisco L."/>
            <person name="Jackson L."/>
            <person name="Javaid M."/>
            <person name="Korchina V."/>
            <person name="Kovar C."/>
            <person name="Mata R."/>
            <person name="Mathew T."/>
            <person name="Ngo R."/>
            <person name="Nguyen L."/>
            <person name="Nguyen N."/>
            <person name="Okwuonu G."/>
            <person name="Ongeri F."/>
            <person name="Pham C."/>
            <person name="Simmons D."/>
            <person name="Wilczek-Boney K."/>
            <person name="Hale W."/>
            <person name="Jakkamsetti A."/>
            <person name="Pham P."/>
            <person name="Ruth R."/>
            <person name="San Lucas F."/>
            <person name="Warren J."/>
            <person name="Zhang J."/>
            <person name="Zhao Z."/>
            <person name="Zhou C."/>
            <person name="Zhu D."/>
            <person name="Lee S."/>
            <person name="Bess C."/>
            <person name="Blankenburg K."/>
            <person name="Forbes L."/>
            <person name="Fu Q."/>
            <person name="Gubbala S."/>
            <person name="Hirani K."/>
            <person name="Jayaseelan J.C."/>
            <person name="Lara F."/>
            <person name="Munidasa M."/>
            <person name="Palculict T."/>
            <person name="Patil S."/>
            <person name="Pu L.-L."/>
            <person name="Saada N."/>
            <person name="Tang L."/>
            <person name="Weissenberger G."/>
            <person name="Zhu Y."/>
            <person name="Hemphill L."/>
            <person name="Shang Y."/>
            <person name="Youmans B."/>
            <person name="Ayvaz T."/>
            <person name="Ross M."/>
            <person name="Santibanez J."/>
            <person name="Aqrawi P."/>
            <person name="Gross S."/>
            <person name="Joshi V."/>
            <person name="Fowler G."/>
            <person name="Nazareth L."/>
            <person name="Reid J."/>
            <person name="Worley K."/>
            <person name="Petrosino J."/>
            <person name="Highlander S."/>
            <person name="Gibbs R."/>
        </authorList>
    </citation>
    <scope>NUCLEOTIDE SEQUENCE [LARGE SCALE GENOMIC DNA]</scope>
    <source>
        <strain evidence="17">ATCC 55730 / SD2112</strain>
    </source>
</reference>
<dbReference type="KEGG" id="lru:HMPREF0538_21261"/>
<accession>F8DRJ3</accession>
<protein>
    <recommendedName>
        <fullName evidence="3">histidine kinase</fullName>
        <ecNumber evidence="3">2.7.13.3</ecNumber>
    </recommendedName>
</protein>
<feature type="transmembrane region" description="Helical" evidence="14">
    <location>
        <begin position="12"/>
        <end position="33"/>
    </location>
</feature>
<evidence type="ECO:0000256" key="5">
    <source>
        <dbReference type="ARBA" id="ARBA00022553"/>
    </source>
</evidence>
<dbReference type="InterPro" id="IPR003594">
    <property type="entry name" value="HATPase_dom"/>
</dbReference>
<evidence type="ECO:0000259" key="15">
    <source>
        <dbReference type="PROSITE" id="PS50109"/>
    </source>
</evidence>
<dbReference type="GO" id="GO:0005524">
    <property type="term" value="F:ATP binding"/>
    <property type="evidence" value="ECO:0007669"/>
    <property type="project" value="UniProtKB-KW"/>
</dbReference>
<dbReference type="PANTHER" id="PTHR45528">
    <property type="entry name" value="SENSOR HISTIDINE KINASE CPXA"/>
    <property type="match status" value="1"/>
</dbReference>
<evidence type="ECO:0000256" key="12">
    <source>
        <dbReference type="ARBA" id="ARBA00023012"/>
    </source>
</evidence>
<keyword evidence="8" id="KW-0547">Nucleotide-binding</keyword>
<evidence type="ECO:0000256" key="14">
    <source>
        <dbReference type="SAM" id="Phobius"/>
    </source>
</evidence>
<comment type="subcellular location">
    <subcellularLocation>
        <location evidence="2">Cell membrane</location>
        <topology evidence="2">Multi-pass membrane protein</topology>
    </subcellularLocation>
</comment>
<evidence type="ECO:0000313" key="17">
    <source>
        <dbReference type="Proteomes" id="UP000001924"/>
    </source>
</evidence>
<evidence type="ECO:0000256" key="11">
    <source>
        <dbReference type="ARBA" id="ARBA00022989"/>
    </source>
</evidence>
<dbReference type="Gene3D" id="1.10.287.130">
    <property type="match status" value="1"/>
</dbReference>
<dbReference type="Gene3D" id="3.30.565.10">
    <property type="entry name" value="Histidine kinase-like ATPase, C-terminal domain"/>
    <property type="match status" value="1"/>
</dbReference>
<keyword evidence="6" id="KW-0808">Transferase</keyword>
<keyword evidence="9 16" id="KW-0418">Kinase</keyword>
<dbReference type="FunFam" id="3.30.565.10:FF:000013">
    <property type="entry name" value="Two-component sensor histidine kinase"/>
    <property type="match status" value="1"/>
</dbReference>
<dbReference type="EMBL" id="CP002844">
    <property type="protein sequence ID" value="AEI57471.1"/>
    <property type="molecule type" value="Genomic_DNA"/>
</dbReference>
<dbReference type="Proteomes" id="UP000001924">
    <property type="component" value="Chromosome"/>
</dbReference>
<evidence type="ECO:0000256" key="1">
    <source>
        <dbReference type="ARBA" id="ARBA00000085"/>
    </source>
</evidence>
<dbReference type="InterPro" id="IPR003661">
    <property type="entry name" value="HisK_dim/P_dom"/>
</dbReference>
<evidence type="ECO:0000256" key="3">
    <source>
        <dbReference type="ARBA" id="ARBA00012438"/>
    </source>
</evidence>
<dbReference type="GO" id="GO:0005886">
    <property type="term" value="C:plasma membrane"/>
    <property type="evidence" value="ECO:0007669"/>
    <property type="project" value="UniProtKB-SubCell"/>
</dbReference>
<organism evidence="16 17">
    <name type="scientific">Limosilactobacillus reuteri (strain ATCC 55730 / SD2112)</name>
    <name type="common">Lactobacillus reuteri</name>
    <dbReference type="NCBI Taxonomy" id="491077"/>
    <lineage>
        <taxon>Bacteria</taxon>
        <taxon>Bacillati</taxon>
        <taxon>Bacillota</taxon>
        <taxon>Bacilli</taxon>
        <taxon>Lactobacillales</taxon>
        <taxon>Lactobacillaceae</taxon>
        <taxon>Limosilactobacillus</taxon>
    </lineage>
</organism>
<feature type="transmembrane region" description="Helical" evidence="14">
    <location>
        <begin position="69"/>
        <end position="86"/>
    </location>
</feature>
<dbReference type="CDD" id="cd00082">
    <property type="entry name" value="HisKA"/>
    <property type="match status" value="1"/>
</dbReference>
<evidence type="ECO:0000256" key="9">
    <source>
        <dbReference type="ARBA" id="ARBA00022777"/>
    </source>
</evidence>
<dbReference type="HOGENOM" id="CLU_000445_89_3_9"/>
<sequence length="390" mass="44299">MKLTGREKSSLILEGVVTVILLLLLNMAIIVIIQDAIQSNPGVTNGIFMIKQSLKIGPLQAQIWSYQRILIAFLVIIDVWVVWWRLRRRYHLYQMDHIIAELHYIAQGHLDHRIPFRLKGNQQHVITSVNALVDSAVRSMDDERKIEKSKDELITNVSHDLRTPLTSIIGYLGLIEDKQYRSEEDILKYTHTAYEKAKQMKTLVDDLFEYTKVQQHGAPVNIMKIDLNQLIEQLTASFELEAQHRGIEITSSVIPNPLMIEADPEKLGRVFNNLVSNAFKYGNGASYIRIDARQENDMVVVKVANDGTPIPEKALDHLFERFYRAEASRSRATGGTGLGLAIVKSIVDLHHGSVKVTSNEDETAFIVTLPLKQEVKETLNFKNKLATKLK</sequence>
<dbReference type="InterPro" id="IPR050398">
    <property type="entry name" value="HssS/ArlS-like"/>
</dbReference>
<keyword evidence="12" id="KW-0902">Two-component regulatory system</keyword>
<proteinExistence type="predicted"/>
<keyword evidence="4" id="KW-1003">Cell membrane</keyword>
<name>F8DRJ3_LIMRS</name>
<dbReference type="InterPro" id="IPR036890">
    <property type="entry name" value="HATPase_C_sf"/>
</dbReference>
<dbReference type="SUPFAM" id="SSF47384">
    <property type="entry name" value="Homodimeric domain of signal transducing histidine kinase"/>
    <property type="match status" value="1"/>
</dbReference>
<dbReference type="Pfam" id="PF02518">
    <property type="entry name" value="HATPase_c"/>
    <property type="match status" value="1"/>
</dbReference>
<keyword evidence="7 14" id="KW-0812">Transmembrane</keyword>
<evidence type="ECO:0000313" key="16">
    <source>
        <dbReference type="EMBL" id="AEI57471.1"/>
    </source>
</evidence>
<dbReference type="AlphaFoldDB" id="F8DRJ3"/>
<dbReference type="EC" id="2.7.13.3" evidence="3"/>
<dbReference type="InterPro" id="IPR036097">
    <property type="entry name" value="HisK_dim/P_sf"/>
</dbReference>
<evidence type="ECO:0000256" key="10">
    <source>
        <dbReference type="ARBA" id="ARBA00022840"/>
    </source>
</evidence>
<evidence type="ECO:0000256" key="8">
    <source>
        <dbReference type="ARBA" id="ARBA00022741"/>
    </source>
</evidence>
<keyword evidence="5" id="KW-0597">Phosphoprotein</keyword>
<dbReference type="RefSeq" id="WP_013923920.1">
    <property type="nucleotide sequence ID" value="NC_015697.1"/>
</dbReference>
<keyword evidence="11 14" id="KW-1133">Transmembrane helix</keyword>